<keyword evidence="1" id="KW-0472">Membrane</keyword>
<dbReference type="InParanoid" id="A0A2P5CK22"/>
<feature type="transmembrane region" description="Helical" evidence="1">
    <location>
        <begin position="61"/>
        <end position="83"/>
    </location>
</feature>
<feature type="transmembrane region" description="Helical" evidence="1">
    <location>
        <begin position="12"/>
        <end position="29"/>
    </location>
</feature>
<proteinExistence type="predicted"/>
<keyword evidence="1 2" id="KW-0812">Transmembrane</keyword>
<evidence type="ECO:0000313" key="3">
    <source>
        <dbReference type="Proteomes" id="UP000237000"/>
    </source>
</evidence>
<dbReference type="OrthoDB" id="1928656at2759"/>
<dbReference type="AlphaFoldDB" id="A0A2P5CK22"/>
<keyword evidence="3" id="KW-1185">Reference proteome</keyword>
<gene>
    <name evidence="2" type="ORF">TorRG33x02_282210</name>
</gene>
<accession>A0A2P5CK22</accession>
<evidence type="ECO:0000256" key="1">
    <source>
        <dbReference type="SAM" id="Phobius"/>
    </source>
</evidence>
<name>A0A2P5CK22_TREOI</name>
<feature type="transmembrane region" description="Helical" evidence="1">
    <location>
        <begin position="35"/>
        <end position="54"/>
    </location>
</feature>
<protein>
    <submittedName>
        <fullName evidence="2">Transmembrane protein</fullName>
    </submittedName>
</protein>
<dbReference type="STRING" id="63057.A0A2P5CK22"/>
<dbReference type="EMBL" id="JXTC01000356">
    <property type="protein sequence ID" value="PON61397.1"/>
    <property type="molecule type" value="Genomic_DNA"/>
</dbReference>
<comment type="caution">
    <text evidence="2">The sequence shown here is derived from an EMBL/GenBank/DDBJ whole genome shotgun (WGS) entry which is preliminary data.</text>
</comment>
<organism evidence="2 3">
    <name type="scientific">Trema orientale</name>
    <name type="common">Charcoal tree</name>
    <name type="synonym">Celtis orientalis</name>
    <dbReference type="NCBI Taxonomy" id="63057"/>
    <lineage>
        <taxon>Eukaryota</taxon>
        <taxon>Viridiplantae</taxon>
        <taxon>Streptophyta</taxon>
        <taxon>Embryophyta</taxon>
        <taxon>Tracheophyta</taxon>
        <taxon>Spermatophyta</taxon>
        <taxon>Magnoliopsida</taxon>
        <taxon>eudicotyledons</taxon>
        <taxon>Gunneridae</taxon>
        <taxon>Pentapetalae</taxon>
        <taxon>rosids</taxon>
        <taxon>fabids</taxon>
        <taxon>Rosales</taxon>
        <taxon>Cannabaceae</taxon>
        <taxon>Trema</taxon>
    </lineage>
</organism>
<keyword evidence="1" id="KW-1133">Transmembrane helix</keyword>
<sequence>MADTQTGREEKVSAATAVLVGALAPGVNGPTWNTLKSAFVMLGLSLVVMLALSISSSDSSLVLHVSFLVIITLTLFLLLTWFLGQTGLVSVENQMQDLNLVPNDASKINEKGE</sequence>
<dbReference type="Proteomes" id="UP000237000">
    <property type="component" value="Unassembled WGS sequence"/>
</dbReference>
<evidence type="ECO:0000313" key="2">
    <source>
        <dbReference type="EMBL" id="PON61397.1"/>
    </source>
</evidence>
<reference evidence="3" key="1">
    <citation type="submission" date="2016-06" db="EMBL/GenBank/DDBJ databases">
        <title>Parallel loss of symbiosis genes in relatives of nitrogen-fixing non-legume Parasponia.</title>
        <authorList>
            <person name="Van Velzen R."/>
            <person name="Holmer R."/>
            <person name="Bu F."/>
            <person name="Rutten L."/>
            <person name="Van Zeijl A."/>
            <person name="Liu W."/>
            <person name="Santuari L."/>
            <person name="Cao Q."/>
            <person name="Sharma T."/>
            <person name="Shen D."/>
            <person name="Roswanjaya Y."/>
            <person name="Wardhani T."/>
            <person name="Kalhor M.S."/>
            <person name="Jansen J."/>
            <person name="Van den Hoogen J."/>
            <person name="Gungor B."/>
            <person name="Hartog M."/>
            <person name="Hontelez J."/>
            <person name="Verver J."/>
            <person name="Yang W.-C."/>
            <person name="Schijlen E."/>
            <person name="Repin R."/>
            <person name="Schilthuizen M."/>
            <person name="Schranz E."/>
            <person name="Heidstra R."/>
            <person name="Miyata K."/>
            <person name="Fedorova E."/>
            <person name="Kohlen W."/>
            <person name="Bisseling T."/>
            <person name="Smit S."/>
            <person name="Geurts R."/>
        </authorList>
    </citation>
    <scope>NUCLEOTIDE SEQUENCE [LARGE SCALE GENOMIC DNA]</scope>
    <source>
        <strain evidence="3">cv. RG33-2</strain>
    </source>
</reference>